<keyword evidence="18" id="KW-1185">Reference proteome</keyword>
<evidence type="ECO:0000256" key="3">
    <source>
        <dbReference type="ARBA" id="ARBA00004906"/>
    </source>
</evidence>
<feature type="transmembrane region" description="Helical" evidence="15">
    <location>
        <begin position="154"/>
        <end position="174"/>
    </location>
</feature>
<dbReference type="FunFam" id="3.30.40.10:FF:000217">
    <property type="entry name" value="E3 ubiquitin-protein ligase At1g12760"/>
    <property type="match status" value="1"/>
</dbReference>
<evidence type="ECO:0000256" key="8">
    <source>
        <dbReference type="ARBA" id="ARBA00022771"/>
    </source>
</evidence>
<dbReference type="Gramene" id="Psat02G0531600-T1">
    <property type="protein sequence ID" value="KAI5439909.1"/>
    <property type="gene ID" value="KIW84_025316"/>
</dbReference>
<evidence type="ECO:0000256" key="9">
    <source>
        <dbReference type="ARBA" id="ARBA00022786"/>
    </source>
</evidence>
<dbReference type="SMART" id="SM00184">
    <property type="entry name" value="RING"/>
    <property type="match status" value="1"/>
</dbReference>
<evidence type="ECO:0000256" key="7">
    <source>
        <dbReference type="ARBA" id="ARBA00022723"/>
    </source>
</evidence>
<proteinExistence type="predicted"/>
<name>A0A9D4YK61_PEA</name>
<dbReference type="Proteomes" id="UP001058974">
    <property type="component" value="Chromosome 2"/>
</dbReference>
<keyword evidence="6 15" id="KW-0812">Transmembrane</keyword>
<feature type="transmembrane region" description="Helical" evidence="15">
    <location>
        <begin position="234"/>
        <end position="252"/>
    </location>
</feature>
<organism evidence="17 18">
    <name type="scientific">Pisum sativum</name>
    <name type="common">Garden pea</name>
    <name type="synonym">Lathyrus oleraceus</name>
    <dbReference type="NCBI Taxonomy" id="3888"/>
    <lineage>
        <taxon>Eukaryota</taxon>
        <taxon>Viridiplantae</taxon>
        <taxon>Streptophyta</taxon>
        <taxon>Embryophyta</taxon>
        <taxon>Tracheophyta</taxon>
        <taxon>Spermatophyta</taxon>
        <taxon>Magnoliopsida</taxon>
        <taxon>eudicotyledons</taxon>
        <taxon>Gunneridae</taxon>
        <taxon>Pentapetalae</taxon>
        <taxon>rosids</taxon>
        <taxon>fabids</taxon>
        <taxon>Fabales</taxon>
        <taxon>Fabaceae</taxon>
        <taxon>Papilionoideae</taxon>
        <taxon>50 kb inversion clade</taxon>
        <taxon>NPAAA clade</taxon>
        <taxon>Hologalegina</taxon>
        <taxon>IRL clade</taxon>
        <taxon>Fabeae</taxon>
        <taxon>Lathyrus</taxon>
    </lineage>
</organism>
<comment type="subcellular location">
    <subcellularLocation>
        <location evidence="2">Membrane</location>
        <topology evidence="2">Multi-pass membrane protein</topology>
    </subcellularLocation>
</comment>
<dbReference type="GO" id="GO:0061630">
    <property type="term" value="F:ubiquitin protein ligase activity"/>
    <property type="evidence" value="ECO:0007669"/>
    <property type="project" value="UniProtKB-EC"/>
</dbReference>
<feature type="transmembrane region" description="Helical" evidence="15">
    <location>
        <begin position="288"/>
        <end position="308"/>
    </location>
</feature>
<keyword evidence="12 15" id="KW-0472">Membrane</keyword>
<dbReference type="InterPro" id="IPR001841">
    <property type="entry name" value="Znf_RING"/>
</dbReference>
<evidence type="ECO:0000256" key="11">
    <source>
        <dbReference type="ARBA" id="ARBA00022989"/>
    </source>
</evidence>
<feature type="transmembrane region" description="Helical" evidence="15">
    <location>
        <begin position="121"/>
        <end position="142"/>
    </location>
</feature>
<dbReference type="Gene3D" id="3.30.40.10">
    <property type="entry name" value="Zinc/RING finger domain, C3HC4 (zinc finger)"/>
    <property type="match status" value="1"/>
</dbReference>
<dbReference type="AlphaFoldDB" id="A0A9D4YK61"/>
<feature type="domain" description="RING-type" evidence="16">
    <location>
        <begin position="367"/>
        <end position="408"/>
    </location>
</feature>
<keyword evidence="10" id="KW-0862">Zinc</keyword>
<comment type="catalytic activity">
    <reaction evidence="1">
        <text>S-ubiquitinyl-[E2 ubiquitin-conjugating enzyme]-L-cysteine + [acceptor protein]-L-lysine = [E2 ubiquitin-conjugating enzyme]-L-cysteine + N(6)-ubiquitinyl-[acceptor protein]-L-lysine.</text>
        <dbReference type="EC" id="2.3.2.27"/>
    </reaction>
</comment>
<gene>
    <name evidence="17" type="ORF">KIW84_025316</name>
</gene>
<keyword evidence="11 15" id="KW-1133">Transmembrane helix</keyword>
<dbReference type="GO" id="GO:0016020">
    <property type="term" value="C:membrane"/>
    <property type="evidence" value="ECO:0007669"/>
    <property type="project" value="UniProtKB-SubCell"/>
</dbReference>
<evidence type="ECO:0000256" key="14">
    <source>
        <dbReference type="SAM" id="MobiDB-lite"/>
    </source>
</evidence>
<feature type="region of interest" description="Disordered" evidence="14">
    <location>
        <begin position="30"/>
        <end position="68"/>
    </location>
</feature>
<dbReference type="InterPro" id="IPR013083">
    <property type="entry name" value="Znf_RING/FYVE/PHD"/>
</dbReference>
<keyword evidence="8 13" id="KW-0863">Zinc-finger</keyword>
<dbReference type="Pfam" id="PF13639">
    <property type="entry name" value="zf-RING_2"/>
    <property type="match status" value="1"/>
</dbReference>
<reference evidence="17 18" key="1">
    <citation type="journal article" date="2022" name="Nat. Genet.">
        <title>Improved pea reference genome and pan-genome highlight genomic features and evolutionary characteristics.</title>
        <authorList>
            <person name="Yang T."/>
            <person name="Liu R."/>
            <person name="Luo Y."/>
            <person name="Hu S."/>
            <person name="Wang D."/>
            <person name="Wang C."/>
            <person name="Pandey M.K."/>
            <person name="Ge S."/>
            <person name="Xu Q."/>
            <person name="Li N."/>
            <person name="Li G."/>
            <person name="Huang Y."/>
            <person name="Saxena R.K."/>
            <person name="Ji Y."/>
            <person name="Li M."/>
            <person name="Yan X."/>
            <person name="He Y."/>
            <person name="Liu Y."/>
            <person name="Wang X."/>
            <person name="Xiang C."/>
            <person name="Varshney R.K."/>
            <person name="Ding H."/>
            <person name="Gao S."/>
            <person name="Zong X."/>
        </authorList>
    </citation>
    <scope>NUCLEOTIDE SEQUENCE [LARGE SCALE GENOMIC DNA]</scope>
    <source>
        <strain evidence="17 18">cv. Zhongwan 6</strain>
    </source>
</reference>
<dbReference type="SUPFAM" id="SSF57850">
    <property type="entry name" value="RING/U-box"/>
    <property type="match status" value="1"/>
</dbReference>
<evidence type="ECO:0000256" key="2">
    <source>
        <dbReference type="ARBA" id="ARBA00004141"/>
    </source>
</evidence>
<comment type="pathway">
    <text evidence="3">Protein modification; protein ubiquitination.</text>
</comment>
<keyword evidence="7" id="KW-0479">Metal-binding</keyword>
<keyword evidence="5" id="KW-0808">Transferase</keyword>
<dbReference type="GO" id="GO:0000325">
    <property type="term" value="C:plant-type vacuole"/>
    <property type="evidence" value="ECO:0007669"/>
    <property type="project" value="TreeGrafter"/>
</dbReference>
<evidence type="ECO:0000256" key="10">
    <source>
        <dbReference type="ARBA" id="ARBA00022833"/>
    </source>
</evidence>
<dbReference type="PANTHER" id="PTHR45977:SF28">
    <property type="entry name" value="OS02G0674700 PROTEIN"/>
    <property type="match status" value="1"/>
</dbReference>
<evidence type="ECO:0000256" key="6">
    <source>
        <dbReference type="ARBA" id="ARBA00022692"/>
    </source>
</evidence>
<evidence type="ECO:0000256" key="12">
    <source>
        <dbReference type="ARBA" id="ARBA00023136"/>
    </source>
</evidence>
<dbReference type="PROSITE" id="PS50089">
    <property type="entry name" value="ZF_RING_2"/>
    <property type="match status" value="1"/>
</dbReference>
<dbReference type="GO" id="GO:0006511">
    <property type="term" value="P:ubiquitin-dependent protein catabolic process"/>
    <property type="evidence" value="ECO:0007669"/>
    <property type="project" value="TreeGrafter"/>
</dbReference>
<feature type="non-terminal residue" evidence="17">
    <location>
        <position position="1"/>
    </location>
</feature>
<comment type="caution">
    <text evidence="17">The sequence shown here is derived from an EMBL/GenBank/DDBJ whole genome shotgun (WGS) entry which is preliminary data.</text>
</comment>
<keyword evidence="9" id="KW-0833">Ubl conjugation pathway</keyword>
<feature type="transmembrane region" description="Helical" evidence="15">
    <location>
        <begin position="264"/>
        <end position="283"/>
    </location>
</feature>
<evidence type="ECO:0000256" key="4">
    <source>
        <dbReference type="ARBA" id="ARBA00012483"/>
    </source>
</evidence>
<evidence type="ECO:0000259" key="16">
    <source>
        <dbReference type="PROSITE" id="PS50089"/>
    </source>
</evidence>
<evidence type="ECO:0000256" key="13">
    <source>
        <dbReference type="PROSITE-ProRule" id="PRU00175"/>
    </source>
</evidence>
<evidence type="ECO:0000313" key="18">
    <source>
        <dbReference type="Proteomes" id="UP001058974"/>
    </source>
</evidence>
<dbReference type="EC" id="2.3.2.27" evidence="4"/>
<dbReference type="GO" id="GO:0016567">
    <property type="term" value="P:protein ubiquitination"/>
    <property type="evidence" value="ECO:0007669"/>
    <property type="project" value="TreeGrafter"/>
</dbReference>
<protein>
    <recommendedName>
        <fullName evidence="4">RING-type E3 ubiquitin transferase</fullName>
        <ecNumber evidence="4">2.3.2.27</ecNumber>
    </recommendedName>
</protein>
<sequence length="421" mass="46966">ISSTIFFIHVLTRLITDSLSHLTSSNRHSKIQFTMSTTRSPSRSSEDIVDSTPFLPNSAASSDENNSGHRIVRRQRLLQAARFLRQASGRRMMREPSVVVREAAAEQLEERQSDWAYSKPVVILDIVWNFAFVVVATTVLFLSSNESPEMPLRLWIVGYVLQCVLHMVCVCFEYKRRRRFQRSSSSIAVAGSDRVGTSSGNLSSGSRSVSGSSYVSLAQFDEEGPSVAKHLESANTMFSFIWWIIGFYWVSAGGQTLSQDSPQLYWLCIIFLGFDVFFVVFCVALACIIGIAVCCCLPCIIALLYAVADQEGASKEDIEQLSKFKFRKVENNEKQTGNIEGPAGGIMTECRADSPIEHVLAEEDAECCICLSSYDDGVELRELPCGHHFHCACVDKWLYINATCPLCKYNILKSSSLQEEV</sequence>
<dbReference type="CDD" id="cd16467">
    <property type="entry name" value="RING-H2_RNF6-like"/>
    <property type="match status" value="1"/>
</dbReference>
<evidence type="ECO:0000256" key="1">
    <source>
        <dbReference type="ARBA" id="ARBA00000900"/>
    </source>
</evidence>
<dbReference type="EMBL" id="JAMSHJ010000002">
    <property type="protein sequence ID" value="KAI5439909.1"/>
    <property type="molecule type" value="Genomic_DNA"/>
</dbReference>
<evidence type="ECO:0000256" key="5">
    <source>
        <dbReference type="ARBA" id="ARBA00022679"/>
    </source>
</evidence>
<evidence type="ECO:0000256" key="15">
    <source>
        <dbReference type="SAM" id="Phobius"/>
    </source>
</evidence>
<dbReference type="PANTHER" id="PTHR45977">
    <property type="entry name" value="TARGET OF ERK KINASE MPK-1"/>
    <property type="match status" value="1"/>
</dbReference>
<accession>A0A9D4YK61</accession>
<dbReference type="GO" id="GO:0008270">
    <property type="term" value="F:zinc ion binding"/>
    <property type="evidence" value="ECO:0007669"/>
    <property type="project" value="UniProtKB-KW"/>
</dbReference>
<feature type="compositionally biased region" description="Polar residues" evidence="14">
    <location>
        <begin position="54"/>
        <end position="65"/>
    </location>
</feature>
<evidence type="ECO:0000313" key="17">
    <source>
        <dbReference type="EMBL" id="KAI5439909.1"/>
    </source>
</evidence>